<gene>
    <name evidence="2" type="ORF">OGATHE_006466</name>
</gene>
<evidence type="ECO:0000313" key="3">
    <source>
        <dbReference type="Proteomes" id="UP000788993"/>
    </source>
</evidence>
<dbReference type="AlphaFoldDB" id="A0A9P8SXH1"/>
<name>A0A9P8SXH1_9ASCO</name>
<evidence type="ECO:0000313" key="2">
    <source>
        <dbReference type="EMBL" id="KAH3658741.1"/>
    </source>
</evidence>
<feature type="region of interest" description="Disordered" evidence="1">
    <location>
        <begin position="1"/>
        <end position="57"/>
    </location>
</feature>
<organism evidence="2 3">
    <name type="scientific">Ogataea polymorpha</name>
    <dbReference type="NCBI Taxonomy" id="460523"/>
    <lineage>
        <taxon>Eukaryota</taxon>
        <taxon>Fungi</taxon>
        <taxon>Dikarya</taxon>
        <taxon>Ascomycota</taxon>
        <taxon>Saccharomycotina</taxon>
        <taxon>Pichiomycetes</taxon>
        <taxon>Pichiales</taxon>
        <taxon>Pichiaceae</taxon>
        <taxon>Ogataea</taxon>
    </lineage>
</organism>
<feature type="compositionally biased region" description="Low complexity" evidence="1">
    <location>
        <begin position="44"/>
        <end position="57"/>
    </location>
</feature>
<evidence type="ECO:0000256" key="1">
    <source>
        <dbReference type="SAM" id="MobiDB-lite"/>
    </source>
</evidence>
<accession>A0A9P8SXH1</accession>
<dbReference type="Proteomes" id="UP000788993">
    <property type="component" value="Unassembled WGS sequence"/>
</dbReference>
<reference evidence="2" key="1">
    <citation type="journal article" date="2021" name="Open Biol.">
        <title>Shared evolutionary footprints suggest mitochondrial oxidative damage underlies multiple complex I losses in fungi.</title>
        <authorList>
            <person name="Schikora-Tamarit M.A."/>
            <person name="Marcet-Houben M."/>
            <person name="Nosek J."/>
            <person name="Gabaldon T."/>
        </authorList>
    </citation>
    <scope>NUCLEOTIDE SEQUENCE</scope>
    <source>
        <strain evidence="2">NCAIM Y.01608</strain>
    </source>
</reference>
<reference evidence="2" key="2">
    <citation type="submission" date="2021-01" db="EMBL/GenBank/DDBJ databases">
        <authorList>
            <person name="Schikora-Tamarit M.A."/>
        </authorList>
    </citation>
    <scope>NUCLEOTIDE SEQUENCE</scope>
    <source>
        <strain evidence="2">NCAIM Y.01608</strain>
    </source>
</reference>
<feature type="compositionally biased region" description="Acidic residues" evidence="1">
    <location>
        <begin position="33"/>
        <end position="43"/>
    </location>
</feature>
<comment type="caution">
    <text evidence="2">The sequence shown here is derived from an EMBL/GenBank/DDBJ whole genome shotgun (WGS) entry which is preliminary data.</text>
</comment>
<sequence length="75" mass="8150">MQRRGQTWDQHGRGAVLEESPEISISVGAEAVDQFEDANDLDSESSTSSSGSFKSINSSDLTAEDLYWVYSLSSS</sequence>
<protein>
    <submittedName>
        <fullName evidence="2">Uncharacterized protein</fullName>
    </submittedName>
</protein>
<dbReference type="EMBL" id="JAEUBD010001571">
    <property type="protein sequence ID" value="KAH3658741.1"/>
    <property type="molecule type" value="Genomic_DNA"/>
</dbReference>
<keyword evidence="3" id="KW-1185">Reference proteome</keyword>
<proteinExistence type="predicted"/>